<proteinExistence type="predicted"/>
<sequence>MNLNYEVITEDKISSYRDLSNGLMAFQKSKEHITPERFDSMNFETRMITSVKSAIHNYIVLVTDD</sequence>
<dbReference type="AlphaFoldDB" id="A0A366K2B9"/>
<reference evidence="1 2" key="1">
    <citation type="submission" date="2018-06" db="EMBL/GenBank/DDBJ databases">
        <title>Freshwater and sediment microbial communities from various areas in North America, analyzing microbe dynamics in response to fracking.</title>
        <authorList>
            <person name="Lamendella R."/>
        </authorList>
    </citation>
    <scope>NUCLEOTIDE SEQUENCE [LARGE SCALE GENOMIC DNA]</scope>
    <source>
        <strain evidence="1 2">14_TX</strain>
    </source>
</reference>
<comment type="caution">
    <text evidence="1">The sequence shown here is derived from an EMBL/GenBank/DDBJ whole genome shotgun (WGS) entry which is preliminary data.</text>
</comment>
<keyword evidence="2" id="KW-1185">Reference proteome</keyword>
<dbReference type="RefSeq" id="WP_243856109.1">
    <property type="nucleotide sequence ID" value="NZ_QNSF01000002.1"/>
</dbReference>
<organism evidence="1 2">
    <name type="scientific">Cytobacillus firmus</name>
    <name type="common">Bacillus firmus</name>
    <dbReference type="NCBI Taxonomy" id="1399"/>
    <lineage>
        <taxon>Bacteria</taxon>
        <taxon>Bacillati</taxon>
        <taxon>Bacillota</taxon>
        <taxon>Bacilli</taxon>
        <taxon>Bacillales</taxon>
        <taxon>Bacillaceae</taxon>
        <taxon>Cytobacillus</taxon>
    </lineage>
</organism>
<evidence type="ECO:0000313" key="2">
    <source>
        <dbReference type="Proteomes" id="UP000252731"/>
    </source>
</evidence>
<name>A0A366K2B9_CYTFI</name>
<dbReference type="STRING" id="1399.VL14_12010"/>
<dbReference type="EMBL" id="QNSF01000002">
    <property type="protein sequence ID" value="RBP95909.1"/>
    <property type="molecule type" value="Genomic_DNA"/>
</dbReference>
<evidence type="ECO:0000313" key="1">
    <source>
        <dbReference type="EMBL" id="RBP95909.1"/>
    </source>
</evidence>
<accession>A0A366K2B9</accession>
<protein>
    <submittedName>
        <fullName evidence="1">Uncharacterized protein</fullName>
    </submittedName>
</protein>
<gene>
    <name evidence="1" type="ORF">DFO70_102235</name>
</gene>
<dbReference type="Proteomes" id="UP000252731">
    <property type="component" value="Unassembled WGS sequence"/>
</dbReference>